<reference evidence="2" key="1">
    <citation type="submission" date="2020-05" db="EMBL/GenBank/DDBJ databases">
        <title>WGS assembly of Panicum virgatum.</title>
        <authorList>
            <person name="Lovell J.T."/>
            <person name="Jenkins J."/>
            <person name="Shu S."/>
            <person name="Juenger T.E."/>
            <person name="Schmutz J."/>
        </authorList>
    </citation>
    <scope>NUCLEOTIDE SEQUENCE</scope>
    <source>
        <strain evidence="2">AP13</strain>
    </source>
</reference>
<dbReference type="EMBL" id="CM029039">
    <property type="protein sequence ID" value="KAG2642640.1"/>
    <property type="molecule type" value="Genomic_DNA"/>
</dbReference>
<comment type="caution">
    <text evidence="2">The sequence shown here is derived from an EMBL/GenBank/DDBJ whole genome shotgun (WGS) entry which is preliminary data.</text>
</comment>
<feature type="compositionally biased region" description="Basic and acidic residues" evidence="1">
    <location>
        <begin position="38"/>
        <end position="55"/>
    </location>
</feature>
<organism evidence="2 3">
    <name type="scientific">Panicum virgatum</name>
    <name type="common">Blackwell switchgrass</name>
    <dbReference type="NCBI Taxonomy" id="38727"/>
    <lineage>
        <taxon>Eukaryota</taxon>
        <taxon>Viridiplantae</taxon>
        <taxon>Streptophyta</taxon>
        <taxon>Embryophyta</taxon>
        <taxon>Tracheophyta</taxon>
        <taxon>Spermatophyta</taxon>
        <taxon>Magnoliopsida</taxon>
        <taxon>Liliopsida</taxon>
        <taxon>Poales</taxon>
        <taxon>Poaceae</taxon>
        <taxon>PACMAD clade</taxon>
        <taxon>Panicoideae</taxon>
        <taxon>Panicodae</taxon>
        <taxon>Paniceae</taxon>
        <taxon>Panicinae</taxon>
        <taxon>Panicum</taxon>
        <taxon>Panicum sect. Hiantes</taxon>
    </lineage>
</organism>
<evidence type="ECO:0000313" key="3">
    <source>
        <dbReference type="Proteomes" id="UP000823388"/>
    </source>
</evidence>
<evidence type="ECO:0000313" key="2">
    <source>
        <dbReference type="EMBL" id="KAG2642640.1"/>
    </source>
</evidence>
<name>A0A8T0W552_PANVG</name>
<evidence type="ECO:0000256" key="1">
    <source>
        <dbReference type="SAM" id="MobiDB-lite"/>
    </source>
</evidence>
<dbReference type="AlphaFoldDB" id="A0A8T0W552"/>
<gene>
    <name evidence="2" type="ORF">PVAP13_2KG189891</name>
</gene>
<dbReference type="Proteomes" id="UP000823388">
    <property type="component" value="Chromosome 2K"/>
</dbReference>
<feature type="region of interest" description="Disordered" evidence="1">
    <location>
        <begin position="1"/>
        <end position="92"/>
    </location>
</feature>
<proteinExistence type="predicted"/>
<sequence length="157" mass="17559">MTSPPATSAETARRSKRLLRPLPETTPTLPPPEKHRRKDTEADNSHAIADKRASREYLQLYSSTRQNAGLPYPLRRPPPAEGRRRGGSRQIGGEKALACFSPSHSCSNKKGGEAATTGAFKNAKMQLTEHCRKSLLIRTHRCKFSYQQMVREEDGFV</sequence>
<accession>A0A8T0W552</accession>
<feature type="compositionally biased region" description="Polar residues" evidence="1">
    <location>
        <begin position="1"/>
        <end position="10"/>
    </location>
</feature>
<keyword evidence="3" id="KW-1185">Reference proteome</keyword>
<protein>
    <submittedName>
        <fullName evidence="2">Uncharacterized protein</fullName>
    </submittedName>
</protein>